<feature type="transmembrane region" description="Helical" evidence="1">
    <location>
        <begin position="151"/>
        <end position="169"/>
    </location>
</feature>
<gene>
    <name evidence="4" type="ORF">JCM14722_18970</name>
</gene>
<evidence type="ECO:0000256" key="2">
    <source>
        <dbReference type="SAM" id="SignalP"/>
    </source>
</evidence>
<proteinExistence type="predicted"/>
<dbReference type="EMBL" id="AP026708">
    <property type="protein sequence ID" value="BDQ34355.1"/>
    <property type="molecule type" value="Genomic_DNA"/>
</dbReference>
<feature type="transmembrane region" description="Helical" evidence="1">
    <location>
        <begin position="221"/>
        <end position="242"/>
    </location>
</feature>
<dbReference type="InterPro" id="IPR048999">
    <property type="entry name" value="STT3-PglB_core"/>
</dbReference>
<accession>A0ABM8ASL9</accession>
<keyword evidence="1" id="KW-0812">Transmembrane</keyword>
<name>A0ABM8ASL9_9BACT</name>
<feature type="transmembrane region" description="Helical" evidence="1">
    <location>
        <begin position="123"/>
        <end position="139"/>
    </location>
</feature>
<keyword evidence="1" id="KW-1133">Transmembrane helix</keyword>
<feature type="domain" description="STT3/PglB/AglB core" evidence="3">
    <location>
        <begin position="410"/>
        <end position="463"/>
    </location>
</feature>
<feature type="transmembrane region" description="Helical" evidence="1">
    <location>
        <begin position="334"/>
        <end position="353"/>
    </location>
</feature>
<dbReference type="Proteomes" id="UP001061361">
    <property type="component" value="Chromosome"/>
</dbReference>
<evidence type="ECO:0000313" key="5">
    <source>
        <dbReference type="Proteomes" id="UP001061361"/>
    </source>
</evidence>
<protein>
    <recommendedName>
        <fullName evidence="3">STT3/PglB/AglB core domain-containing protein</fullName>
    </recommendedName>
</protein>
<sequence length="643" mass="69204">MTRSPALTVAFVILCGLAVTGALAVHHTDMLVDRGLHSHGVPHVGNNDGYFHLDQARTLASSGRPVSGVFTDSRQSMLLPYLLSSVAGDPDTLQLAAAYLGPLLGLSMLLAVLPWAMDAGSRFSAFGASMLALLSPYWITRTHVGFLDTDSLVPGVCLFALFCLYRFTVGEKLRLLWGAGYALAAAFCWFWWRPGAFLCAGFALCYLIHPARTRADRVLKTALTATLLIGAGLAVAGVRPLAGVVAYVSSHLELAFGATEGSLLSSAIMELKGVGVAGLGEKGLGTVWLLPSAVVGTVAYGVRLRWRAVFLISGWALGIAGLLSQRFIPLFVPVGAFFAAYGLAACCTWTASFAGRIGKPETVRAGLLAVCLPLLLLGAASKAVNAEPKSYFTRSDFELAETVRDSFPPETVIWTWWDFGYFFRYLTGMETYFDGGSQTERTCFVAAYPLMQGDEGVAAAWMRHFAGPGPKQFTVAEQGERWPGYLAGFTQKIVNSEGGHGPVALVLPARVYATTTGFLYAFAHVFDETVPAVSNHLDLFPKEGFEYTPGGQSVLVPQAMLDKGYDSFGGVIEATGVNPETVDFSSVPDPYLVFSDTADFLAVTDRPMITSVLFRLLGLFPYDTRHFEPVAFGYRSGGVWRVR</sequence>
<feature type="transmembrane region" description="Helical" evidence="1">
    <location>
        <begin position="309"/>
        <end position="328"/>
    </location>
</feature>
<keyword evidence="2" id="KW-0732">Signal</keyword>
<feature type="transmembrane region" description="Helical" evidence="1">
    <location>
        <begin position="365"/>
        <end position="384"/>
    </location>
</feature>
<evidence type="ECO:0000259" key="3">
    <source>
        <dbReference type="Pfam" id="PF21436"/>
    </source>
</evidence>
<feature type="signal peptide" evidence="2">
    <location>
        <begin position="1"/>
        <end position="24"/>
    </location>
</feature>
<dbReference type="Gene3D" id="3.40.1380.40">
    <property type="match status" value="1"/>
</dbReference>
<feature type="transmembrane region" description="Helical" evidence="1">
    <location>
        <begin position="96"/>
        <end position="116"/>
    </location>
</feature>
<feature type="transmembrane region" description="Helical" evidence="1">
    <location>
        <begin position="283"/>
        <end position="302"/>
    </location>
</feature>
<keyword evidence="1" id="KW-0472">Membrane</keyword>
<dbReference type="Pfam" id="PF21436">
    <property type="entry name" value="STT3-PglB_core"/>
    <property type="match status" value="1"/>
</dbReference>
<dbReference type="RefSeq" id="WP_264981264.1">
    <property type="nucleotide sequence ID" value="NZ_AP026708.1"/>
</dbReference>
<feature type="transmembrane region" description="Helical" evidence="1">
    <location>
        <begin position="181"/>
        <end position="209"/>
    </location>
</feature>
<evidence type="ECO:0000256" key="1">
    <source>
        <dbReference type="SAM" id="Phobius"/>
    </source>
</evidence>
<feature type="chain" id="PRO_5045232215" description="STT3/PglB/AglB core domain-containing protein" evidence="2">
    <location>
        <begin position="25"/>
        <end position="643"/>
    </location>
</feature>
<organism evidence="4 5">
    <name type="scientific">Pseudodesulfovibrio portus</name>
    <dbReference type="NCBI Taxonomy" id="231439"/>
    <lineage>
        <taxon>Bacteria</taxon>
        <taxon>Pseudomonadati</taxon>
        <taxon>Thermodesulfobacteriota</taxon>
        <taxon>Desulfovibrionia</taxon>
        <taxon>Desulfovibrionales</taxon>
        <taxon>Desulfovibrionaceae</taxon>
    </lineage>
</organism>
<keyword evidence="5" id="KW-1185">Reference proteome</keyword>
<evidence type="ECO:0000313" key="4">
    <source>
        <dbReference type="EMBL" id="BDQ34355.1"/>
    </source>
</evidence>
<reference evidence="4" key="1">
    <citation type="submission" date="2022-08" db="EMBL/GenBank/DDBJ databases">
        <title>Genome Sequence of the sulphate-reducing bacterium, Pseudodesulfovibrio portus JCM14722.</title>
        <authorList>
            <person name="Kondo R."/>
            <person name="Kataoka T."/>
        </authorList>
    </citation>
    <scope>NUCLEOTIDE SEQUENCE</scope>
    <source>
        <strain evidence="4">JCM 14722</strain>
    </source>
</reference>